<protein>
    <recommendedName>
        <fullName evidence="3">DNA2/NAM7 helicase helicase domain-containing protein</fullName>
    </recommendedName>
</protein>
<dbReference type="GO" id="GO:0005737">
    <property type="term" value="C:cytoplasm"/>
    <property type="evidence" value="ECO:0007669"/>
    <property type="project" value="UniProtKB-SubCell"/>
</dbReference>
<dbReference type="GO" id="GO:0004386">
    <property type="term" value="F:helicase activity"/>
    <property type="evidence" value="ECO:0007669"/>
    <property type="project" value="InterPro"/>
</dbReference>
<gene>
    <name evidence="4" type="ORF">BOTBODRAFT_149590</name>
</gene>
<comment type="subcellular location">
    <subcellularLocation>
        <location evidence="1">Cytoplasm</location>
    </subcellularLocation>
</comment>
<dbReference type="InterPro" id="IPR027417">
    <property type="entry name" value="P-loop_NTPase"/>
</dbReference>
<dbReference type="PANTHER" id="PTHR45418:SF1">
    <property type="entry name" value="CANCER_TESTIS ANTIGEN 55"/>
    <property type="match status" value="1"/>
</dbReference>
<dbReference type="InParanoid" id="A0A067LTU0"/>
<evidence type="ECO:0000259" key="3">
    <source>
        <dbReference type="Pfam" id="PF13086"/>
    </source>
</evidence>
<reference evidence="5" key="1">
    <citation type="journal article" date="2014" name="Proc. Natl. Acad. Sci. U.S.A.">
        <title>Extensive sampling of basidiomycete genomes demonstrates inadequacy of the white-rot/brown-rot paradigm for wood decay fungi.</title>
        <authorList>
            <person name="Riley R."/>
            <person name="Salamov A.A."/>
            <person name="Brown D.W."/>
            <person name="Nagy L.G."/>
            <person name="Floudas D."/>
            <person name="Held B.W."/>
            <person name="Levasseur A."/>
            <person name="Lombard V."/>
            <person name="Morin E."/>
            <person name="Otillar R."/>
            <person name="Lindquist E.A."/>
            <person name="Sun H."/>
            <person name="LaButti K.M."/>
            <person name="Schmutz J."/>
            <person name="Jabbour D."/>
            <person name="Luo H."/>
            <person name="Baker S.E."/>
            <person name="Pisabarro A.G."/>
            <person name="Walton J.D."/>
            <person name="Blanchette R.A."/>
            <person name="Henrissat B."/>
            <person name="Martin F."/>
            <person name="Cullen D."/>
            <person name="Hibbett D.S."/>
            <person name="Grigoriev I.V."/>
        </authorList>
    </citation>
    <scope>NUCLEOTIDE SEQUENCE [LARGE SCALE GENOMIC DNA]</scope>
    <source>
        <strain evidence="5">FD-172 SS1</strain>
    </source>
</reference>
<name>A0A067LTU0_BOTB1</name>
<evidence type="ECO:0000256" key="2">
    <source>
        <dbReference type="ARBA" id="ARBA00022490"/>
    </source>
</evidence>
<sequence>MQHIHHPHRRLEGPQLYETAYGAVEVDHKHCATHISASGCRQQSVQAIPQAPAQPSAARAAVNPSRPVAVATTQVLPSSVVPPPVAPPPVVPSPVMPPPAAPVSATPPSNLDNGMVLCIPCNDLFLGRKIYLVHVDSPRHEHRIALEKDCIESGTPIPPKPSPNYCECESCDILVLLTHWDAHLIQRRHQKAARRAGLRTAVKDTEQAQEGVVVSHAQTGVDFGVVEASTLVQDSEPITVTATVVGRVLFRKARVISTRAPGFIISQHWNNTVIHDSGQTPHPLVNITFVPRGIRGRFEDFLELKFTEFSSGKPVTITRSLQAVLGSQADQETLQPIGKYKGPGLRLEFNHADLVCGEEPEPLRAIPWKRKLGQYFIPEPLSEILDGDSDTIFKAAKIRMDFMLEEFCANTHVAHWRTLLHVEEHQMAEDIERFNISQAMLTKRGRYHFLRVPGLAERRYSVISPSVLVGDIIVAVSPQGRPYGGFVHVRESSYTTSSSLCRIPLRRMHYALNQPVSINRLLFPTTANILPMPTSTNQIATQLRNQRIANNPPQLQAVASITSQPPGSVPFVVFGPPGTGKTVTIVEAILQILARNPRARVLACAPSNSAADIMAQRLVEFGKFDKNQLFRLYAPSRMRKHVPEELIPFTYIDPTKANGRLCVTLWVHGKEKGDARSRSSRCIECVHDEEYDGCIRQVGENGGTFSGPEK</sequence>
<keyword evidence="5" id="KW-1185">Reference proteome</keyword>
<accession>A0A067LTU0</accession>
<evidence type="ECO:0000313" key="4">
    <source>
        <dbReference type="EMBL" id="KDQ06713.1"/>
    </source>
</evidence>
<proteinExistence type="predicted"/>
<dbReference type="AlphaFoldDB" id="A0A067LTU0"/>
<dbReference type="OrthoDB" id="6513042at2759"/>
<feature type="domain" description="DNA2/NAM7 helicase helicase" evidence="3">
    <location>
        <begin position="551"/>
        <end position="643"/>
    </location>
</feature>
<evidence type="ECO:0000313" key="5">
    <source>
        <dbReference type="Proteomes" id="UP000027195"/>
    </source>
</evidence>
<dbReference type="SUPFAM" id="SSF52540">
    <property type="entry name" value="P-loop containing nucleoside triphosphate hydrolases"/>
    <property type="match status" value="1"/>
</dbReference>
<dbReference type="EMBL" id="KL198126">
    <property type="protein sequence ID" value="KDQ06713.1"/>
    <property type="molecule type" value="Genomic_DNA"/>
</dbReference>
<dbReference type="Pfam" id="PF13086">
    <property type="entry name" value="AAA_11"/>
    <property type="match status" value="1"/>
</dbReference>
<dbReference type="InterPro" id="IPR041677">
    <property type="entry name" value="DNA2/NAM7_AAA_11"/>
</dbReference>
<dbReference type="Proteomes" id="UP000027195">
    <property type="component" value="Unassembled WGS sequence"/>
</dbReference>
<dbReference type="STRING" id="930990.A0A067LTU0"/>
<evidence type="ECO:0000256" key="1">
    <source>
        <dbReference type="ARBA" id="ARBA00004496"/>
    </source>
</evidence>
<keyword evidence="2" id="KW-0963">Cytoplasm</keyword>
<dbReference type="PANTHER" id="PTHR45418">
    <property type="entry name" value="CANCER/TESTIS ANTIGEN 55"/>
    <property type="match status" value="1"/>
</dbReference>
<organism evidence="4 5">
    <name type="scientific">Botryobasidium botryosum (strain FD-172 SS1)</name>
    <dbReference type="NCBI Taxonomy" id="930990"/>
    <lineage>
        <taxon>Eukaryota</taxon>
        <taxon>Fungi</taxon>
        <taxon>Dikarya</taxon>
        <taxon>Basidiomycota</taxon>
        <taxon>Agaricomycotina</taxon>
        <taxon>Agaricomycetes</taxon>
        <taxon>Cantharellales</taxon>
        <taxon>Botryobasidiaceae</taxon>
        <taxon>Botryobasidium</taxon>
    </lineage>
</organism>
<dbReference type="HOGENOM" id="CLU_388815_0_0_1"/>
<dbReference type="Gene3D" id="3.40.50.300">
    <property type="entry name" value="P-loop containing nucleotide triphosphate hydrolases"/>
    <property type="match status" value="1"/>
</dbReference>